<dbReference type="EMBL" id="KF900480">
    <property type="protein sequence ID" value="AIE96463.1"/>
    <property type="molecule type" value="Genomic_DNA"/>
</dbReference>
<proteinExistence type="predicted"/>
<feature type="transmembrane region" description="Helical" evidence="1">
    <location>
        <begin position="37"/>
        <end position="56"/>
    </location>
</feature>
<name>A0A075FYS5_9EURY</name>
<keyword evidence="1" id="KW-0472">Membrane</keyword>
<feature type="transmembrane region" description="Helical" evidence="1">
    <location>
        <begin position="6"/>
        <end position="25"/>
    </location>
</feature>
<keyword evidence="1" id="KW-1133">Transmembrane helix</keyword>
<organism evidence="2">
    <name type="scientific">uncultured marine group II/III euryarchaeote AD1000_80_C01</name>
    <dbReference type="NCBI Taxonomy" id="1457813"/>
    <lineage>
        <taxon>Archaea</taxon>
        <taxon>Methanobacteriati</taxon>
        <taxon>Methanobacteriota</taxon>
        <taxon>environmental samples</taxon>
    </lineage>
</organism>
<feature type="transmembrane region" description="Helical" evidence="1">
    <location>
        <begin position="254"/>
        <end position="277"/>
    </location>
</feature>
<feature type="transmembrane region" description="Helical" evidence="1">
    <location>
        <begin position="163"/>
        <end position="186"/>
    </location>
</feature>
<keyword evidence="1" id="KW-0812">Transmembrane</keyword>
<reference evidence="2" key="1">
    <citation type="journal article" date="2014" name="Genome Biol. Evol.">
        <title>Pangenome evidence for extensive interdomain horizontal transfer affecting lineage core and shell genes in uncultured planktonic thaumarchaeota and euryarchaeota.</title>
        <authorList>
            <person name="Deschamps P."/>
            <person name="Zivanovic Y."/>
            <person name="Moreira D."/>
            <person name="Rodriguez-Valera F."/>
            <person name="Lopez-Garcia P."/>
        </authorList>
    </citation>
    <scope>NUCLEOTIDE SEQUENCE</scope>
</reference>
<feature type="transmembrane region" description="Helical" evidence="1">
    <location>
        <begin position="192"/>
        <end position="214"/>
    </location>
</feature>
<protein>
    <submittedName>
        <fullName evidence="2">Uncharacterized protein</fullName>
    </submittedName>
</protein>
<dbReference type="AlphaFoldDB" id="A0A075FYS5"/>
<feature type="transmembrane region" description="Helical" evidence="1">
    <location>
        <begin position="127"/>
        <end position="151"/>
    </location>
</feature>
<accession>A0A075FYS5</accession>
<feature type="transmembrane region" description="Helical" evidence="1">
    <location>
        <begin position="95"/>
        <end position="121"/>
    </location>
</feature>
<evidence type="ECO:0000313" key="2">
    <source>
        <dbReference type="EMBL" id="AIE96463.1"/>
    </source>
</evidence>
<evidence type="ECO:0000256" key="1">
    <source>
        <dbReference type="SAM" id="Phobius"/>
    </source>
</evidence>
<sequence length="287" mass="29658">MNFVALAGVLISAVVAGIAAILVTVSIEKWGGLHGGVLATVPSTIVPAAVGIWLAAGTVDEFQSAMGIVPIGLILNAGFLYLWRVVPPLIPQWKFGLRLTSITIVSLSIWGLFAGLSIWGFNILTNAGMAPLTIGCLALVVGLVVGFGATTQHRPTPRGQNKVSFLTLLMRGVAAAASIGIAVWLAGLGNPLASGIMSIFPAIFTTSMVALWLAQGEAVPAGAIGPMMFGAQSVSLFALIVAICYPMTDSSIGLVGTSIGAWISSVLLINVTVWYYLKSKNGKIVTP</sequence>
<feature type="transmembrane region" description="Helical" evidence="1">
    <location>
        <begin position="226"/>
        <end position="248"/>
    </location>
</feature>
<feature type="transmembrane region" description="Helical" evidence="1">
    <location>
        <begin position="62"/>
        <end position="83"/>
    </location>
</feature>